<dbReference type="InterPro" id="IPR057444">
    <property type="entry name" value="Znf-CCCH_AtC3H23-like"/>
</dbReference>
<dbReference type="InterPro" id="IPR000571">
    <property type="entry name" value="Znf_CCCH"/>
</dbReference>
<dbReference type="InterPro" id="IPR036855">
    <property type="entry name" value="Znf_CCCH_sf"/>
</dbReference>
<reference evidence="8" key="1">
    <citation type="journal article" date="2020" name="bioRxiv">
        <title>Comparative genomics of Chlamydomonas.</title>
        <authorList>
            <person name="Craig R.J."/>
            <person name="Hasan A.R."/>
            <person name="Ness R.W."/>
            <person name="Keightley P.D."/>
        </authorList>
    </citation>
    <scope>NUCLEOTIDE SEQUENCE</scope>
    <source>
        <strain evidence="8">CCAP 11/70</strain>
    </source>
</reference>
<feature type="compositionally biased region" description="Low complexity" evidence="6">
    <location>
        <begin position="123"/>
        <end position="138"/>
    </location>
</feature>
<evidence type="ECO:0000256" key="4">
    <source>
        <dbReference type="ARBA" id="ARBA00023125"/>
    </source>
</evidence>
<evidence type="ECO:0000256" key="6">
    <source>
        <dbReference type="SAM" id="MobiDB-lite"/>
    </source>
</evidence>
<feature type="domain" description="C3H1-type" evidence="7">
    <location>
        <begin position="54"/>
        <end position="82"/>
    </location>
</feature>
<evidence type="ECO:0000256" key="1">
    <source>
        <dbReference type="ARBA" id="ARBA00022723"/>
    </source>
</evidence>
<comment type="caution">
    <text evidence="8">The sequence shown here is derived from an EMBL/GenBank/DDBJ whole genome shotgun (WGS) entry which is preliminary data.</text>
</comment>
<feature type="compositionally biased region" description="Low complexity" evidence="6">
    <location>
        <begin position="632"/>
        <end position="652"/>
    </location>
</feature>
<evidence type="ECO:0000256" key="3">
    <source>
        <dbReference type="ARBA" id="ARBA00022833"/>
    </source>
</evidence>
<dbReference type="Proteomes" id="UP000612055">
    <property type="component" value="Unassembled WGS sequence"/>
</dbReference>
<feature type="compositionally biased region" description="Gly residues" evidence="6">
    <location>
        <begin position="193"/>
        <end position="210"/>
    </location>
</feature>
<organism evidence="8 9">
    <name type="scientific">Edaphochlamys debaryana</name>
    <dbReference type="NCBI Taxonomy" id="47281"/>
    <lineage>
        <taxon>Eukaryota</taxon>
        <taxon>Viridiplantae</taxon>
        <taxon>Chlorophyta</taxon>
        <taxon>core chlorophytes</taxon>
        <taxon>Chlorophyceae</taxon>
        <taxon>CS clade</taxon>
        <taxon>Chlamydomonadales</taxon>
        <taxon>Chlamydomonadales incertae sedis</taxon>
        <taxon>Edaphochlamys</taxon>
    </lineage>
</organism>
<dbReference type="GO" id="GO:0003677">
    <property type="term" value="F:DNA binding"/>
    <property type="evidence" value="ECO:0007669"/>
    <property type="project" value="UniProtKB-KW"/>
</dbReference>
<gene>
    <name evidence="8" type="ORF">HYH03_015220</name>
</gene>
<dbReference type="Pfam" id="PF25512">
    <property type="entry name" value="zf-CCCH_AtC3H23"/>
    <property type="match status" value="1"/>
</dbReference>
<dbReference type="Gene3D" id="3.30.1370.210">
    <property type="match status" value="1"/>
</dbReference>
<dbReference type="PROSITE" id="PS50103">
    <property type="entry name" value="ZF_C3H1"/>
    <property type="match status" value="1"/>
</dbReference>
<feature type="compositionally biased region" description="Low complexity" evidence="6">
    <location>
        <begin position="764"/>
        <end position="774"/>
    </location>
</feature>
<keyword evidence="2 5" id="KW-0863">Zinc-finger</keyword>
<dbReference type="PANTHER" id="PTHR14493">
    <property type="entry name" value="UNKEMPT FAMILY MEMBER"/>
    <property type="match status" value="1"/>
</dbReference>
<dbReference type="AlphaFoldDB" id="A0A835XSI4"/>
<protein>
    <recommendedName>
        <fullName evidence="7">C3H1-type domain-containing protein</fullName>
    </recommendedName>
</protein>
<feature type="compositionally biased region" description="Low complexity" evidence="6">
    <location>
        <begin position="214"/>
        <end position="247"/>
    </location>
</feature>
<feature type="region of interest" description="Disordered" evidence="6">
    <location>
        <begin position="357"/>
        <end position="388"/>
    </location>
</feature>
<dbReference type="InterPro" id="IPR045234">
    <property type="entry name" value="Unkempt-like"/>
</dbReference>
<accession>A0A835XSI4</accession>
<feature type="compositionally biased region" description="Gly residues" evidence="6">
    <location>
        <begin position="139"/>
        <end position="164"/>
    </location>
</feature>
<feature type="region of interest" description="Disordered" evidence="6">
    <location>
        <begin position="121"/>
        <end position="248"/>
    </location>
</feature>
<feature type="compositionally biased region" description="Gly residues" evidence="6">
    <location>
        <begin position="357"/>
        <end position="369"/>
    </location>
</feature>
<feature type="region of interest" description="Disordered" evidence="6">
    <location>
        <begin position="873"/>
        <end position="896"/>
    </location>
</feature>
<name>A0A835XSI4_9CHLO</name>
<evidence type="ECO:0000313" key="9">
    <source>
        <dbReference type="Proteomes" id="UP000612055"/>
    </source>
</evidence>
<feature type="compositionally biased region" description="Polar residues" evidence="6">
    <location>
        <begin position="612"/>
        <end position="631"/>
    </location>
</feature>
<feature type="region of interest" description="Disordered" evidence="6">
    <location>
        <begin position="745"/>
        <end position="774"/>
    </location>
</feature>
<feature type="region of interest" description="Disordered" evidence="6">
    <location>
        <begin position="408"/>
        <end position="429"/>
    </location>
</feature>
<feature type="compositionally biased region" description="Gly residues" evidence="6">
    <location>
        <begin position="753"/>
        <end position="763"/>
    </location>
</feature>
<feature type="compositionally biased region" description="Low complexity" evidence="6">
    <location>
        <begin position="179"/>
        <end position="192"/>
    </location>
</feature>
<keyword evidence="3 5" id="KW-0862">Zinc</keyword>
<feature type="region of interest" description="Disordered" evidence="6">
    <location>
        <begin position="596"/>
        <end position="655"/>
    </location>
</feature>
<keyword evidence="4" id="KW-0238">DNA-binding</keyword>
<dbReference type="PANTHER" id="PTHR14493:SF50">
    <property type="entry name" value="RING FINGER PROTEIN UNKEMPT"/>
    <property type="match status" value="1"/>
</dbReference>
<proteinExistence type="predicted"/>
<evidence type="ECO:0000256" key="2">
    <source>
        <dbReference type="ARBA" id="ARBA00022771"/>
    </source>
</evidence>
<dbReference type="SUPFAM" id="SSF90229">
    <property type="entry name" value="CCCH zinc finger"/>
    <property type="match status" value="1"/>
</dbReference>
<evidence type="ECO:0000313" key="8">
    <source>
        <dbReference type="EMBL" id="KAG2486125.1"/>
    </source>
</evidence>
<sequence>MAHCLKHKGNYSDEFWMLSFKVVPCTKTYAHSWSSCPCAHPGETARRRDPTLFNYQPVLCPNVKSKAGCPAGDSCAYAHNVFEQWLHPQRYKALMCTYGSQCTRPSCFFAHSLEELRVPWKPGQSGSAGTAGADAANGAAGGGNSGAGGMQGGGQGLQGQGRGNGPNSNDNAGGGMGLGPSQAGSSSGANAAAGGGGGGSGGAPSGGVGGQRTLMQSMGPSQLQQMQQLQQQHHQHQQQQQQQQQGGWMAGFGGMGGLGGLGSVGAMAGLGGQSVVDVRLVAAGGAQHPHLASDPGIHLLSPNQANALGGGHPPHQAAVAAAAAAARRLHPGGGPLGSFHHHPSSYSAPYDLEIGSGHGAAGGGDGSLGQAGPNSATAGGAAQQNSTPLFRSESGHASLYVGLTEDVPLTGPGGGNNAGDGLEATSSGQMTGLTSLGIYVGGQGAEGGGGGGGGGNPQAGGRVMQLGGAPQLQQHLAHLHQAQMHIQQQQQQQQQQQRNAGGMLSGPGAGPSPGPLGRQMSGPMGLGASVKHVSSVGSGLSGGGGNNSGPHDLLPNGTGGNTATLDLSGTGYSAGAHSSTLALPSTHLLDISEEDVTEQAGPAAGSLGSWVPLQSTASSDSGRGSQSGFSTQKPGQQAQQPGQQPQQQQQQQGYGGAGSIFAMAAAQRPGVGGAGLGRSYLGQGGGDNTAAAAMAEGLRGPMGQLQINGGGGAGGRQTQQMQMFGGPADLQQALNFRRQASSPLPSHLIQGAAGPGSGPGPGTAGATAGPDSAGAARIDPEVELLLLSSLQLQLSHAGVASHPAAAAFPAREWLRQALQGRGAAATRTYLMDLLAAYVPPETLTVVRRLLDCLDEATVLLSCFSANGGSGPAGPGQGLGGPGGPAGAPGPGGMGGH</sequence>
<dbReference type="GO" id="GO:0008270">
    <property type="term" value="F:zinc ion binding"/>
    <property type="evidence" value="ECO:0007669"/>
    <property type="project" value="UniProtKB-KW"/>
</dbReference>
<dbReference type="EMBL" id="JAEHOE010000117">
    <property type="protein sequence ID" value="KAG2486125.1"/>
    <property type="molecule type" value="Genomic_DNA"/>
</dbReference>
<keyword evidence="9" id="KW-1185">Reference proteome</keyword>
<feature type="compositionally biased region" description="Low complexity" evidence="6">
    <location>
        <begin position="480"/>
        <end position="502"/>
    </location>
</feature>
<keyword evidence="1 5" id="KW-0479">Metal-binding</keyword>
<feature type="compositionally biased region" description="Polar residues" evidence="6">
    <location>
        <begin position="373"/>
        <end position="388"/>
    </location>
</feature>
<dbReference type="OrthoDB" id="410307at2759"/>
<evidence type="ECO:0000259" key="7">
    <source>
        <dbReference type="PROSITE" id="PS50103"/>
    </source>
</evidence>
<evidence type="ECO:0000256" key="5">
    <source>
        <dbReference type="PROSITE-ProRule" id="PRU00723"/>
    </source>
</evidence>
<feature type="zinc finger region" description="C3H1-type" evidence="5">
    <location>
        <begin position="54"/>
        <end position="82"/>
    </location>
</feature>
<feature type="region of interest" description="Disordered" evidence="6">
    <location>
        <begin position="480"/>
        <end position="562"/>
    </location>
</feature>
<dbReference type="SMART" id="SM00356">
    <property type="entry name" value="ZnF_C3H1"/>
    <property type="match status" value="2"/>
</dbReference>